<dbReference type="AlphaFoldDB" id="A0A3S0KE18"/>
<sequence length="218" mass="24091">MTLFVSIIPIVIILAVILLFFRLKMNAKITHWLLIIYLGVLLLSLCISFFMKVDEPSVLVEEKQTTDLYEALYSGEISKNDTPYLLDKNSFEYSGESLSITTANVEEGTSVFIERKSVNDNLVEVRVYGNIVDTNGLDLSEKILPPRVKLSEKTLAITYPGAQEIKVALMKNVFASNQITGDKISNGVTTGGPIVYLRIPPSLELKADSALSLTEVGK</sequence>
<evidence type="ECO:0000256" key="1">
    <source>
        <dbReference type="SAM" id="Phobius"/>
    </source>
</evidence>
<evidence type="ECO:0000313" key="2">
    <source>
        <dbReference type="EMBL" id="RTR28447.1"/>
    </source>
</evidence>
<name>A0A3S0KE18_9BACI</name>
<feature type="transmembrane region" description="Helical" evidence="1">
    <location>
        <begin position="6"/>
        <end position="23"/>
    </location>
</feature>
<feature type="transmembrane region" description="Helical" evidence="1">
    <location>
        <begin position="32"/>
        <end position="51"/>
    </location>
</feature>
<keyword evidence="1" id="KW-0812">Transmembrane</keyword>
<dbReference type="EMBL" id="RXNT01000015">
    <property type="protein sequence ID" value="RTR28447.1"/>
    <property type="molecule type" value="Genomic_DNA"/>
</dbReference>
<organism evidence="2 3">
    <name type="scientific">Bacillus yapensis</name>
    <dbReference type="NCBI Taxonomy" id="2492960"/>
    <lineage>
        <taxon>Bacteria</taxon>
        <taxon>Bacillati</taxon>
        <taxon>Bacillota</taxon>
        <taxon>Bacilli</taxon>
        <taxon>Bacillales</taxon>
        <taxon>Bacillaceae</taxon>
        <taxon>Bacillus</taxon>
    </lineage>
</organism>
<comment type="caution">
    <text evidence="2">The sequence shown here is derived from an EMBL/GenBank/DDBJ whole genome shotgun (WGS) entry which is preliminary data.</text>
</comment>
<dbReference type="RefSeq" id="WP_126410006.1">
    <property type="nucleotide sequence ID" value="NZ_RXNT01000015.1"/>
</dbReference>
<accession>A0A3S0KE18</accession>
<dbReference type="Proteomes" id="UP000271374">
    <property type="component" value="Unassembled WGS sequence"/>
</dbReference>
<keyword evidence="3" id="KW-1185">Reference proteome</keyword>
<proteinExistence type="predicted"/>
<reference evidence="2 3" key="1">
    <citation type="submission" date="2018-12" db="EMBL/GenBank/DDBJ databases">
        <title>Bacillus yapensis draft genome sequence.</title>
        <authorList>
            <person name="Yu L."/>
            <person name="Xu X."/>
            <person name="Tang X."/>
        </authorList>
    </citation>
    <scope>NUCLEOTIDE SEQUENCE [LARGE SCALE GENOMIC DNA]</scope>
    <source>
        <strain evidence="2 3">XXST-01</strain>
    </source>
</reference>
<protein>
    <submittedName>
        <fullName evidence="2">Uncharacterized protein</fullName>
    </submittedName>
</protein>
<keyword evidence="1" id="KW-0472">Membrane</keyword>
<dbReference type="OrthoDB" id="2842789at2"/>
<keyword evidence="1" id="KW-1133">Transmembrane helix</keyword>
<evidence type="ECO:0000313" key="3">
    <source>
        <dbReference type="Proteomes" id="UP000271374"/>
    </source>
</evidence>
<gene>
    <name evidence="2" type="ORF">EKG37_17005</name>
</gene>